<keyword evidence="5" id="KW-1185">Reference proteome</keyword>
<proteinExistence type="predicted"/>
<feature type="region of interest" description="Disordered" evidence="1">
    <location>
        <begin position="362"/>
        <end position="391"/>
    </location>
</feature>
<evidence type="ECO:0000259" key="3">
    <source>
        <dbReference type="Pfam" id="PF04536"/>
    </source>
</evidence>
<sequence length="391" mass="42385">MTKHDMNFALAIAFAVVVIGLGAGFLVGTLTRPAAPLAELPAGPVSFSPDAVQSDAERAVGTIPGYSDVYVNDYADVLDDTAEGAVRDDLILLYDQTGIEMTVLTIPDLATYGHRGTLETFATALFNTWGIGNADSNDGVLVLVSVGDRRIRIEIGAGYSRAWDERMQRVVDEGFLPDFRDEAYQAGILTGVDETIFELTGNYPDEFEATTLERGFGRIWHWIQALGQFAWGLIAAPVGAVVFAVRRHLRNRPRPCDVCGTTMLRAGEQADDAHLDGGQRLEEYLRSVDYDVWHCPSCAHMLIQRYRSWFSGYSACPQCSYRTLSTTAEVLQAATKSSTGRKRLDYDCQNCGYHDSEVRTIPKVKSSGGSGSSRSSFGGGSSSGGGASGSW</sequence>
<dbReference type="PANTHER" id="PTHR30373:SF2">
    <property type="entry name" value="UPF0603 PROTEIN YGCG"/>
    <property type="match status" value="1"/>
</dbReference>
<feature type="domain" description="TPM" evidence="3">
    <location>
        <begin position="71"/>
        <end position="195"/>
    </location>
</feature>
<keyword evidence="2" id="KW-0472">Membrane</keyword>
<keyword evidence="2" id="KW-1133">Transmembrane helix</keyword>
<accession>A0ABV7GZI1</accession>
<evidence type="ECO:0000313" key="4">
    <source>
        <dbReference type="EMBL" id="MFC3144881.1"/>
    </source>
</evidence>
<evidence type="ECO:0000256" key="1">
    <source>
        <dbReference type="SAM" id="MobiDB-lite"/>
    </source>
</evidence>
<organism evidence="4 5">
    <name type="scientific">Psychromarinibacter halotolerans</name>
    <dbReference type="NCBI Taxonomy" id="1775175"/>
    <lineage>
        <taxon>Bacteria</taxon>
        <taxon>Pseudomonadati</taxon>
        <taxon>Pseudomonadota</taxon>
        <taxon>Alphaproteobacteria</taxon>
        <taxon>Rhodobacterales</taxon>
        <taxon>Paracoccaceae</taxon>
        <taxon>Psychromarinibacter</taxon>
    </lineage>
</organism>
<keyword evidence="2" id="KW-0812">Transmembrane</keyword>
<dbReference type="EMBL" id="JBHRTB010000010">
    <property type="protein sequence ID" value="MFC3144881.1"/>
    <property type="molecule type" value="Genomic_DNA"/>
</dbReference>
<dbReference type="Proteomes" id="UP001595632">
    <property type="component" value="Unassembled WGS sequence"/>
</dbReference>
<gene>
    <name evidence="4" type="ORF">ACFOGP_19320</name>
</gene>
<name>A0ABV7GZI1_9RHOB</name>
<feature type="transmembrane region" description="Helical" evidence="2">
    <location>
        <begin position="219"/>
        <end position="245"/>
    </location>
</feature>
<reference evidence="5" key="1">
    <citation type="journal article" date="2019" name="Int. J. Syst. Evol. Microbiol.">
        <title>The Global Catalogue of Microorganisms (GCM) 10K type strain sequencing project: providing services to taxonomists for standard genome sequencing and annotation.</title>
        <authorList>
            <consortium name="The Broad Institute Genomics Platform"/>
            <consortium name="The Broad Institute Genome Sequencing Center for Infectious Disease"/>
            <person name="Wu L."/>
            <person name="Ma J."/>
        </authorList>
    </citation>
    <scope>NUCLEOTIDE SEQUENCE [LARGE SCALE GENOMIC DNA]</scope>
    <source>
        <strain evidence="5">KCTC 52366</strain>
    </source>
</reference>
<dbReference type="RefSeq" id="WP_275634446.1">
    <property type="nucleotide sequence ID" value="NZ_JARGYD010000009.1"/>
</dbReference>
<comment type="caution">
    <text evidence="4">The sequence shown here is derived from an EMBL/GenBank/DDBJ whole genome shotgun (WGS) entry which is preliminary data.</text>
</comment>
<evidence type="ECO:0000256" key="2">
    <source>
        <dbReference type="SAM" id="Phobius"/>
    </source>
</evidence>
<feature type="compositionally biased region" description="Gly residues" evidence="1">
    <location>
        <begin position="377"/>
        <end position="391"/>
    </location>
</feature>
<protein>
    <submittedName>
        <fullName evidence="4">TPM domain-containing protein</fullName>
    </submittedName>
</protein>
<dbReference type="Pfam" id="PF04536">
    <property type="entry name" value="TPM_phosphatase"/>
    <property type="match status" value="1"/>
</dbReference>
<dbReference type="PANTHER" id="PTHR30373">
    <property type="entry name" value="UPF0603 PROTEIN YGCG"/>
    <property type="match status" value="1"/>
</dbReference>
<evidence type="ECO:0000313" key="5">
    <source>
        <dbReference type="Proteomes" id="UP001595632"/>
    </source>
</evidence>
<dbReference type="Gene3D" id="3.10.310.50">
    <property type="match status" value="1"/>
</dbReference>
<dbReference type="InterPro" id="IPR007621">
    <property type="entry name" value="TPM_dom"/>
</dbReference>